<comment type="subunit">
    <text evidence="2">Heterodimer of 2 subunits, IMMPL1 and IMMPL2.</text>
</comment>
<dbReference type="PANTHER" id="PTHR12383:SF16">
    <property type="entry name" value="MITOCHONDRIAL INNER MEMBRANE PROTEASE SUBUNIT 1"/>
    <property type="match status" value="1"/>
</dbReference>
<proteinExistence type="inferred from homology"/>
<dbReference type="InterPro" id="IPR019533">
    <property type="entry name" value="Peptidase_S26"/>
</dbReference>
<dbReference type="InterPro" id="IPR036286">
    <property type="entry name" value="LexA/Signal_pep-like_sf"/>
</dbReference>
<evidence type="ECO:0000256" key="8">
    <source>
        <dbReference type="PIRSR" id="PIRSR600223-1"/>
    </source>
</evidence>
<name>A0A5E4Q3Y1_9NEOP</name>
<feature type="domain" description="Peptidase S26" evidence="10">
    <location>
        <begin position="100"/>
        <end position="136"/>
    </location>
</feature>
<evidence type="ECO:0000256" key="9">
    <source>
        <dbReference type="RuleBase" id="RU362041"/>
    </source>
</evidence>
<comment type="subcellular location">
    <subcellularLocation>
        <location evidence="1 9">Mitochondrion inner membrane</location>
    </subcellularLocation>
</comment>
<feature type="active site" evidence="8">
    <location>
        <position position="41"/>
    </location>
</feature>
<dbReference type="PRINTS" id="PR00727">
    <property type="entry name" value="LEADERPTASE"/>
</dbReference>
<keyword evidence="3 9" id="KW-0999">Mitochondrion inner membrane</keyword>
<keyword evidence="9" id="KW-0645">Protease</keyword>
<dbReference type="PANTHER" id="PTHR12383">
    <property type="entry name" value="PROTEASE FAMILY S26 MITOCHONDRIAL INNER MEMBRANE PROTEASE-RELATED"/>
    <property type="match status" value="1"/>
</dbReference>
<keyword evidence="6" id="KW-0472">Membrane</keyword>
<dbReference type="GO" id="GO:0006465">
    <property type="term" value="P:signal peptide processing"/>
    <property type="evidence" value="ECO:0007669"/>
    <property type="project" value="InterPro"/>
</dbReference>
<dbReference type="CDD" id="cd06530">
    <property type="entry name" value="S26_SPase_I"/>
    <property type="match status" value="1"/>
</dbReference>
<accession>A0A5E4Q3Y1</accession>
<dbReference type="AlphaFoldDB" id="A0A5E4Q3Y1"/>
<sequence>MSFANFMGKSIGFAGYVLQYACVTHCAFEYIGDFVMCSGPSMEPTLQTNNILFTEHITPRLQRLQRGDIIIAKCPSNPNQNICKRITGLPGDKMRGQLLRSQIVPRGHVWLEGDNSSNSSDSRVYGPVPQGLIRSRVLDPVISCCISNRTSKSFNKLMTLINS</sequence>
<dbReference type="EC" id="3.4.21.-" evidence="9"/>
<dbReference type="Pfam" id="PF10502">
    <property type="entry name" value="Peptidase_S26"/>
    <property type="match status" value="2"/>
</dbReference>
<dbReference type="GO" id="GO:0042720">
    <property type="term" value="C:mitochondrial inner membrane peptidase complex"/>
    <property type="evidence" value="ECO:0007669"/>
    <property type="project" value="TreeGrafter"/>
</dbReference>
<gene>
    <name evidence="11" type="ORF">LSINAPIS_LOCUS4334</name>
</gene>
<protein>
    <recommendedName>
        <fullName evidence="9">Mitochondrial inner membrane protease subunit</fullName>
        <ecNumber evidence="9">3.4.21.-</ecNumber>
    </recommendedName>
</protein>
<dbReference type="GO" id="GO:0006627">
    <property type="term" value="P:protein processing involved in protein targeting to mitochondrion"/>
    <property type="evidence" value="ECO:0007669"/>
    <property type="project" value="TreeGrafter"/>
</dbReference>
<evidence type="ECO:0000256" key="1">
    <source>
        <dbReference type="ARBA" id="ARBA00004273"/>
    </source>
</evidence>
<dbReference type="Proteomes" id="UP000324832">
    <property type="component" value="Unassembled WGS sequence"/>
</dbReference>
<evidence type="ECO:0000256" key="7">
    <source>
        <dbReference type="ARBA" id="ARBA00038445"/>
    </source>
</evidence>
<evidence type="ECO:0000313" key="12">
    <source>
        <dbReference type="Proteomes" id="UP000324832"/>
    </source>
</evidence>
<organism evidence="11 12">
    <name type="scientific">Leptidea sinapis</name>
    <dbReference type="NCBI Taxonomy" id="189913"/>
    <lineage>
        <taxon>Eukaryota</taxon>
        <taxon>Metazoa</taxon>
        <taxon>Ecdysozoa</taxon>
        <taxon>Arthropoda</taxon>
        <taxon>Hexapoda</taxon>
        <taxon>Insecta</taxon>
        <taxon>Pterygota</taxon>
        <taxon>Neoptera</taxon>
        <taxon>Endopterygota</taxon>
        <taxon>Lepidoptera</taxon>
        <taxon>Glossata</taxon>
        <taxon>Ditrysia</taxon>
        <taxon>Papilionoidea</taxon>
        <taxon>Pieridae</taxon>
        <taxon>Dismorphiinae</taxon>
        <taxon>Leptidea</taxon>
    </lineage>
</organism>
<feature type="domain" description="Peptidase S26" evidence="10">
    <location>
        <begin position="19"/>
        <end position="94"/>
    </location>
</feature>
<dbReference type="SUPFAM" id="SSF51306">
    <property type="entry name" value="LexA/Signal peptidase"/>
    <property type="match status" value="1"/>
</dbReference>
<evidence type="ECO:0000256" key="4">
    <source>
        <dbReference type="ARBA" id="ARBA00022801"/>
    </source>
</evidence>
<dbReference type="InterPro" id="IPR000223">
    <property type="entry name" value="Pept_S26A_signal_pept_1"/>
</dbReference>
<dbReference type="Gene3D" id="2.10.109.10">
    <property type="entry name" value="Umud Fragment, subunit A"/>
    <property type="match status" value="1"/>
</dbReference>
<reference evidence="11 12" key="1">
    <citation type="submission" date="2017-07" db="EMBL/GenBank/DDBJ databases">
        <authorList>
            <person name="Talla V."/>
            <person name="Backstrom N."/>
        </authorList>
    </citation>
    <scope>NUCLEOTIDE SEQUENCE [LARGE SCALE GENOMIC DNA]</scope>
</reference>
<dbReference type="GO" id="GO:0004252">
    <property type="term" value="F:serine-type endopeptidase activity"/>
    <property type="evidence" value="ECO:0007669"/>
    <property type="project" value="InterPro"/>
</dbReference>
<evidence type="ECO:0000259" key="10">
    <source>
        <dbReference type="Pfam" id="PF10502"/>
    </source>
</evidence>
<feature type="active site" evidence="8">
    <location>
        <position position="84"/>
    </location>
</feature>
<dbReference type="EMBL" id="FZQP02001114">
    <property type="protein sequence ID" value="VVC91733.1"/>
    <property type="molecule type" value="Genomic_DNA"/>
</dbReference>
<evidence type="ECO:0000256" key="3">
    <source>
        <dbReference type="ARBA" id="ARBA00022792"/>
    </source>
</evidence>
<dbReference type="NCBIfam" id="TIGR02227">
    <property type="entry name" value="sigpep_I_bact"/>
    <property type="match status" value="1"/>
</dbReference>
<evidence type="ECO:0000256" key="6">
    <source>
        <dbReference type="ARBA" id="ARBA00023136"/>
    </source>
</evidence>
<keyword evidence="5 9" id="KW-0496">Mitochondrion</keyword>
<dbReference type="InterPro" id="IPR052064">
    <property type="entry name" value="Mito_IMP1_subunit"/>
</dbReference>
<evidence type="ECO:0000313" key="11">
    <source>
        <dbReference type="EMBL" id="VVC91733.1"/>
    </source>
</evidence>
<keyword evidence="4 9" id="KW-0378">Hydrolase</keyword>
<comment type="similarity">
    <text evidence="7">Belongs to the peptidase S26 family. IMP1 subfamily.</text>
</comment>
<evidence type="ECO:0000256" key="5">
    <source>
        <dbReference type="ARBA" id="ARBA00023128"/>
    </source>
</evidence>
<keyword evidence="12" id="KW-1185">Reference proteome</keyword>
<evidence type="ECO:0000256" key="2">
    <source>
        <dbReference type="ARBA" id="ARBA00011805"/>
    </source>
</evidence>